<dbReference type="PANTHER" id="PTHR18934:SF85">
    <property type="entry name" value="ATP-DEPENDENT RNA HELICASE DHX8"/>
    <property type="match status" value="1"/>
</dbReference>
<dbReference type="InterPro" id="IPR012340">
    <property type="entry name" value="NA-bd_OB-fold"/>
</dbReference>
<dbReference type="Pfam" id="PF00271">
    <property type="entry name" value="Helicase_C"/>
    <property type="match status" value="1"/>
</dbReference>
<name>A0A1E4TMF7_9ASCO</name>
<dbReference type="Pfam" id="PF04408">
    <property type="entry name" value="WHD_HA2"/>
    <property type="match status" value="1"/>
</dbReference>
<dbReference type="Pfam" id="PF21010">
    <property type="entry name" value="HA2_C"/>
    <property type="match status" value="1"/>
</dbReference>
<dbReference type="InterPro" id="IPR002464">
    <property type="entry name" value="DNA/RNA_helicase_DEAH_CS"/>
</dbReference>
<dbReference type="Pfam" id="PF07717">
    <property type="entry name" value="OB_NTP_bind"/>
    <property type="match status" value="1"/>
</dbReference>
<evidence type="ECO:0000256" key="11">
    <source>
        <dbReference type="SAM" id="MobiDB-lite"/>
    </source>
</evidence>
<feature type="region of interest" description="Disordered" evidence="11">
    <location>
        <begin position="205"/>
        <end position="225"/>
    </location>
</feature>
<dbReference type="AlphaFoldDB" id="A0A1E4TMF7"/>
<dbReference type="InterPro" id="IPR027417">
    <property type="entry name" value="P-loop_NTPase"/>
</dbReference>
<gene>
    <name evidence="15" type="ORF">CANCADRAFT_43522</name>
</gene>
<comment type="subcellular location">
    <subcellularLocation>
        <location evidence="1">Nucleus</location>
    </subcellularLocation>
</comment>
<dbReference type="InterPro" id="IPR003029">
    <property type="entry name" value="S1_domain"/>
</dbReference>
<dbReference type="InterPro" id="IPR014001">
    <property type="entry name" value="Helicase_ATP-bd"/>
</dbReference>
<dbReference type="Gene3D" id="2.40.50.140">
    <property type="entry name" value="Nucleic acid-binding proteins"/>
    <property type="match status" value="1"/>
</dbReference>
<dbReference type="GO" id="GO:0071006">
    <property type="term" value="C:U2-type catalytic step 1 spliceosome"/>
    <property type="evidence" value="ECO:0007669"/>
    <property type="project" value="UniProtKB-ARBA"/>
</dbReference>
<dbReference type="SMART" id="SM00316">
    <property type="entry name" value="S1"/>
    <property type="match status" value="1"/>
</dbReference>
<dbReference type="PROSITE" id="PS50126">
    <property type="entry name" value="S1"/>
    <property type="match status" value="1"/>
</dbReference>
<feature type="domain" description="S1 motif" evidence="12">
    <location>
        <begin position="119"/>
        <end position="190"/>
    </location>
</feature>
<dbReference type="InterPro" id="IPR007502">
    <property type="entry name" value="Helicase-assoc_dom"/>
</dbReference>
<feature type="domain" description="Helicase ATP-binding" evidence="13">
    <location>
        <begin position="380"/>
        <end position="543"/>
    </location>
</feature>
<evidence type="ECO:0000256" key="2">
    <source>
        <dbReference type="ARBA" id="ARBA00012552"/>
    </source>
</evidence>
<dbReference type="FunFam" id="3.40.50.300:FF:000726">
    <property type="entry name" value="Pre-mRNA-splicing factor ATP-dependent RNA helicase"/>
    <property type="match status" value="1"/>
</dbReference>
<evidence type="ECO:0000313" key="16">
    <source>
        <dbReference type="Proteomes" id="UP000095023"/>
    </source>
</evidence>
<protein>
    <recommendedName>
        <fullName evidence="2">RNA helicase</fullName>
        <ecNumber evidence="2">3.6.4.13</ecNumber>
    </recommendedName>
</protein>
<evidence type="ECO:0000256" key="5">
    <source>
        <dbReference type="ARBA" id="ARBA00022801"/>
    </source>
</evidence>
<keyword evidence="9" id="KW-0539">Nucleus</keyword>
<dbReference type="PROSITE" id="PS51192">
    <property type="entry name" value="HELICASE_ATP_BIND_1"/>
    <property type="match status" value="1"/>
</dbReference>
<dbReference type="Pfam" id="PF00575">
    <property type="entry name" value="S1"/>
    <property type="match status" value="1"/>
</dbReference>
<dbReference type="SMART" id="SM00487">
    <property type="entry name" value="DEXDc"/>
    <property type="match status" value="1"/>
</dbReference>
<dbReference type="GO" id="GO:0000390">
    <property type="term" value="P:spliceosomal complex disassembly"/>
    <property type="evidence" value="ECO:0007669"/>
    <property type="project" value="TreeGrafter"/>
</dbReference>
<dbReference type="GO" id="GO:0003723">
    <property type="term" value="F:RNA binding"/>
    <property type="evidence" value="ECO:0007669"/>
    <property type="project" value="TreeGrafter"/>
</dbReference>
<keyword evidence="16" id="KW-1185">Reference proteome</keyword>
<reference evidence="16" key="1">
    <citation type="submission" date="2016-02" db="EMBL/GenBank/DDBJ databases">
        <title>Comparative genomics of biotechnologically important yeasts.</title>
        <authorList>
            <consortium name="DOE Joint Genome Institute"/>
            <person name="Riley R."/>
            <person name="Haridas S."/>
            <person name="Wolfe K.H."/>
            <person name="Lopes M.R."/>
            <person name="Hittinger C.T."/>
            <person name="Goker M."/>
            <person name="Salamov A."/>
            <person name="Wisecaver J."/>
            <person name="Long T.M."/>
            <person name="Aerts A.L."/>
            <person name="Barry K."/>
            <person name="Choi C."/>
            <person name="Clum A."/>
            <person name="Coughlan A.Y."/>
            <person name="Deshpande S."/>
            <person name="Douglass A.P."/>
            <person name="Hanson S.J."/>
            <person name="Klenk H.-P."/>
            <person name="Labutti K."/>
            <person name="Lapidus A."/>
            <person name="Lindquist E."/>
            <person name="Lipzen A."/>
            <person name="Meier-Kolthoff J.P."/>
            <person name="Ohm R.A."/>
            <person name="Otillar R.P."/>
            <person name="Pangilinan J."/>
            <person name="Peng Y."/>
            <person name="Rokas A."/>
            <person name="Rosa C.A."/>
            <person name="Scheuner C."/>
            <person name="Sibirny A.A."/>
            <person name="Slot J.C."/>
            <person name="Stielow J.B."/>
            <person name="Sun H."/>
            <person name="Kurtzman C.P."/>
            <person name="Blackwell M."/>
            <person name="Jeffries T.W."/>
            <person name="Grigoriev I.V."/>
        </authorList>
    </citation>
    <scope>NUCLEOTIDE SEQUENCE [LARGE SCALE GENOMIC DNA]</scope>
    <source>
        <strain evidence="16">NRRL Y-17796</strain>
    </source>
</reference>
<dbReference type="GO" id="GO:0071013">
    <property type="term" value="C:catalytic step 2 spliceosome"/>
    <property type="evidence" value="ECO:0007669"/>
    <property type="project" value="TreeGrafter"/>
</dbReference>
<dbReference type="EC" id="3.6.4.13" evidence="2"/>
<dbReference type="Pfam" id="PF00270">
    <property type="entry name" value="DEAD"/>
    <property type="match status" value="1"/>
</dbReference>
<accession>A0A1E4TMF7</accession>
<dbReference type="InterPro" id="IPR001650">
    <property type="entry name" value="Helicase_C-like"/>
</dbReference>
<keyword evidence="8" id="KW-0508">mRNA splicing</keyword>
<evidence type="ECO:0000256" key="9">
    <source>
        <dbReference type="ARBA" id="ARBA00023242"/>
    </source>
</evidence>
<feature type="compositionally biased region" description="Basic and acidic residues" evidence="11">
    <location>
        <begin position="101"/>
        <end position="111"/>
    </location>
</feature>
<evidence type="ECO:0000256" key="6">
    <source>
        <dbReference type="ARBA" id="ARBA00022806"/>
    </source>
</evidence>
<keyword evidence="6" id="KW-0347">Helicase</keyword>
<dbReference type="EMBL" id="KV453841">
    <property type="protein sequence ID" value="ODV92946.1"/>
    <property type="molecule type" value="Genomic_DNA"/>
</dbReference>
<feature type="region of interest" description="Disordered" evidence="11">
    <location>
        <begin position="241"/>
        <end position="275"/>
    </location>
</feature>
<feature type="domain" description="Helicase C-terminal" evidence="14">
    <location>
        <begin position="565"/>
        <end position="741"/>
    </location>
</feature>
<feature type="compositionally biased region" description="Acidic residues" evidence="11">
    <location>
        <begin position="244"/>
        <end position="253"/>
    </location>
</feature>
<feature type="compositionally biased region" description="Acidic residues" evidence="11">
    <location>
        <begin position="264"/>
        <end position="275"/>
    </location>
</feature>
<evidence type="ECO:0000313" key="15">
    <source>
        <dbReference type="EMBL" id="ODV92946.1"/>
    </source>
</evidence>
<keyword evidence="7" id="KW-0067">ATP-binding</keyword>
<dbReference type="GO" id="GO:0003724">
    <property type="term" value="F:RNA helicase activity"/>
    <property type="evidence" value="ECO:0007669"/>
    <property type="project" value="UniProtKB-EC"/>
</dbReference>
<dbReference type="PANTHER" id="PTHR18934">
    <property type="entry name" value="ATP-DEPENDENT RNA HELICASE"/>
    <property type="match status" value="1"/>
</dbReference>
<dbReference type="FunFam" id="1.20.120.1080:FF:000001">
    <property type="entry name" value="Pre-mRNA-splicing factor ATP-dependent RNA helicase"/>
    <property type="match status" value="1"/>
</dbReference>
<dbReference type="SUPFAM" id="SSF50249">
    <property type="entry name" value="Nucleic acid-binding proteins"/>
    <property type="match status" value="1"/>
</dbReference>
<dbReference type="CDD" id="cd18791">
    <property type="entry name" value="SF2_C_RHA"/>
    <property type="match status" value="1"/>
</dbReference>
<evidence type="ECO:0000259" key="12">
    <source>
        <dbReference type="PROSITE" id="PS50126"/>
    </source>
</evidence>
<evidence type="ECO:0000256" key="4">
    <source>
        <dbReference type="ARBA" id="ARBA00022741"/>
    </source>
</evidence>
<dbReference type="Gene3D" id="1.20.120.1080">
    <property type="match status" value="1"/>
</dbReference>
<evidence type="ECO:0000259" key="13">
    <source>
        <dbReference type="PROSITE" id="PS51192"/>
    </source>
</evidence>
<keyword evidence="4" id="KW-0547">Nucleotide-binding</keyword>
<evidence type="ECO:0000259" key="14">
    <source>
        <dbReference type="PROSITE" id="PS51194"/>
    </source>
</evidence>
<dbReference type="InterPro" id="IPR011545">
    <property type="entry name" value="DEAD/DEAH_box_helicase_dom"/>
</dbReference>
<keyword evidence="5" id="KW-0378">Hydrolase</keyword>
<dbReference type="GO" id="GO:0065003">
    <property type="term" value="P:protein-containing complex assembly"/>
    <property type="evidence" value="ECO:0007669"/>
    <property type="project" value="UniProtKB-ARBA"/>
</dbReference>
<dbReference type="SMART" id="SM00847">
    <property type="entry name" value="HA2"/>
    <property type="match status" value="1"/>
</dbReference>
<organism evidence="15 16">
    <name type="scientific">Tortispora caseinolytica NRRL Y-17796</name>
    <dbReference type="NCBI Taxonomy" id="767744"/>
    <lineage>
        <taxon>Eukaryota</taxon>
        <taxon>Fungi</taxon>
        <taxon>Dikarya</taxon>
        <taxon>Ascomycota</taxon>
        <taxon>Saccharomycotina</taxon>
        <taxon>Trigonopsidomycetes</taxon>
        <taxon>Trigonopsidales</taxon>
        <taxon>Trigonopsidaceae</taxon>
        <taxon>Tortispora</taxon>
    </lineage>
</organism>
<dbReference type="OrthoDB" id="10253254at2759"/>
<keyword evidence="3" id="KW-0507">mRNA processing</keyword>
<proteinExistence type="predicted"/>
<dbReference type="FunFam" id="3.40.50.300:FF:000007">
    <property type="entry name" value="Pre-mRNA-splicing factor ATP-dependent RNA helicase"/>
    <property type="match status" value="1"/>
</dbReference>
<dbReference type="InterPro" id="IPR011709">
    <property type="entry name" value="DEAD-box_helicase_OB_fold"/>
</dbReference>
<dbReference type="SMART" id="SM00490">
    <property type="entry name" value="HELICc"/>
    <property type="match status" value="1"/>
</dbReference>
<comment type="catalytic activity">
    <reaction evidence="10">
        <text>ATP + H2O = ADP + phosphate + H(+)</text>
        <dbReference type="Rhea" id="RHEA:13065"/>
        <dbReference type="ChEBI" id="CHEBI:15377"/>
        <dbReference type="ChEBI" id="CHEBI:15378"/>
        <dbReference type="ChEBI" id="CHEBI:30616"/>
        <dbReference type="ChEBI" id="CHEBI:43474"/>
        <dbReference type="ChEBI" id="CHEBI:456216"/>
        <dbReference type="EC" id="3.6.4.13"/>
    </reaction>
</comment>
<dbReference type="PROSITE" id="PS51194">
    <property type="entry name" value="HELICASE_CTER"/>
    <property type="match status" value="1"/>
</dbReference>
<dbReference type="InterPro" id="IPR048333">
    <property type="entry name" value="HA2_WH"/>
</dbReference>
<evidence type="ECO:0000256" key="7">
    <source>
        <dbReference type="ARBA" id="ARBA00022840"/>
    </source>
</evidence>
<dbReference type="GO" id="GO:0022613">
    <property type="term" value="P:ribonucleoprotein complex biogenesis"/>
    <property type="evidence" value="ECO:0007669"/>
    <property type="project" value="UniProtKB-ARBA"/>
</dbReference>
<dbReference type="GO" id="GO:0016787">
    <property type="term" value="F:hydrolase activity"/>
    <property type="evidence" value="ECO:0007669"/>
    <property type="project" value="UniProtKB-KW"/>
</dbReference>
<evidence type="ECO:0000256" key="8">
    <source>
        <dbReference type="ARBA" id="ARBA00023187"/>
    </source>
</evidence>
<evidence type="ECO:0000256" key="10">
    <source>
        <dbReference type="ARBA" id="ARBA00047984"/>
    </source>
</evidence>
<evidence type="ECO:0000256" key="3">
    <source>
        <dbReference type="ARBA" id="ARBA00022664"/>
    </source>
</evidence>
<sequence length="1025" mass="115120">MEAFKKLHSLLLVAKIALIIKDNLGISDATVAEYILSFQSKSSSLEEFTSMLKEAGGEFSQSMIDQIYNEAVKFNNEPTMLNNLEPSREILPAVSSVPEPRSVDDDRGRSRESLSLIPGSIHRGVVSNVMPYGAFITIGNRKNRTSGLLHKSRMHAPNDRAVSNILEPRQEIYVQIDRIAPDGKISLSTRDIDIETGELIDTSGFDVDERPAHRPAKKTRMSSPERWEVKQLIASGVLSSADYPDIDNDEAADEVDHSPSNSDNEVDGPQDIEINEDIPPFLAGYAKESRDLSPIRIIKAPEGTLNRAAMQGAINSSIRREERQQKLMEKVADDAEDDDTSEQYAPRFNSSATSVKKYTRQEINEQRKNLPVYEWKSTIIKAVKDNQFLIVIGETGSGKSTQITQYLAEAGFSDKGIIGCTQPRRVAAISVATRVAEEVGCRVGEEVGYTIRFEDVTSPYTEIKYMTDGMLQREILLDPLLTKYSVIMLDEAHERTIATDILFALLKKAAKKRPDLRIIVTSATLEASKFSEYFYKSNILYIKGRTHPVEILYSSEPEPDYLSMALLTVMQIHESEPPGDILVFLTGQEEIDTGVEMLRRKARTLPPGLLDLVVLPVYASLPSEMQTKIFDPAPRGSRKVVLATNIAETSITIDGIYYVIDTGFTKVNAFDPKLGMDSLVITPISQAQANQRAGRAGRTGPGKCYRLYTEQAFMVEMLPTSIPEIQRKNLANTVLLLKAMGINDLVHFDFMDPPPTNAVVGALEELYQLAALDEEGLLTRIGREMAEFPMEPALAKSLLTSVELKCSDELLTIIAMISVQGVFHRPKEKASQADSRKARFDDPHGDHFTLLNVFKSWQKNHKSDAWCHENFINSRSLRRAEDIRRQLISILRRYKMHVSSGANQTELITRCICAGFFRNTARRDPQEGYKTLLENTPVYMHPSSSLYSKQPSYVIYHTLMYTTKEYMHHTTSIEPKWLLEAAPHFFKAGDGTTVSKFKKSQKLQPLFSRINSEKGDWRAPRRGKR</sequence>
<evidence type="ECO:0000256" key="1">
    <source>
        <dbReference type="ARBA" id="ARBA00004123"/>
    </source>
</evidence>
<feature type="region of interest" description="Disordered" evidence="11">
    <location>
        <begin position="91"/>
        <end position="111"/>
    </location>
</feature>
<dbReference type="PROSITE" id="PS00690">
    <property type="entry name" value="DEAH_ATP_HELICASE"/>
    <property type="match status" value="1"/>
</dbReference>
<dbReference type="SUPFAM" id="SSF52540">
    <property type="entry name" value="P-loop containing nucleoside triphosphate hydrolases"/>
    <property type="match status" value="1"/>
</dbReference>
<dbReference type="Proteomes" id="UP000095023">
    <property type="component" value="Unassembled WGS sequence"/>
</dbReference>
<dbReference type="GO" id="GO:0005524">
    <property type="term" value="F:ATP binding"/>
    <property type="evidence" value="ECO:0007669"/>
    <property type="project" value="UniProtKB-KW"/>
</dbReference>
<dbReference type="Gene3D" id="3.40.50.300">
    <property type="entry name" value="P-loop containing nucleotide triphosphate hydrolases"/>
    <property type="match status" value="2"/>
</dbReference>